<dbReference type="GO" id="GO:0055085">
    <property type="term" value="P:transmembrane transport"/>
    <property type="evidence" value="ECO:0007669"/>
    <property type="project" value="TreeGrafter"/>
</dbReference>
<dbReference type="PANTHER" id="PTHR21716">
    <property type="entry name" value="TRANSMEMBRANE PROTEIN"/>
    <property type="match status" value="1"/>
</dbReference>
<dbReference type="InterPro" id="IPR002549">
    <property type="entry name" value="AI-2E-like"/>
</dbReference>
<protein>
    <submittedName>
        <fullName evidence="7">AI-2E family transporter</fullName>
    </submittedName>
</protein>
<dbReference type="EMBL" id="SHBO01000044">
    <property type="protein sequence ID" value="RZO05269.1"/>
    <property type="molecule type" value="Genomic_DNA"/>
</dbReference>
<gene>
    <name evidence="7" type="ORF">EVB02_03480</name>
</gene>
<comment type="subcellular location">
    <subcellularLocation>
        <location evidence="1">Membrane</location>
        <topology evidence="1">Multi-pass membrane protein</topology>
    </subcellularLocation>
</comment>
<dbReference type="PANTHER" id="PTHR21716:SF64">
    <property type="entry name" value="AI-2 TRANSPORT PROTEIN TQSA"/>
    <property type="match status" value="1"/>
</dbReference>
<keyword evidence="5 6" id="KW-0472">Membrane</keyword>
<evidence type="ECO:0000256" key="3">
    <source>
        <dbReference type="ARBA" id="ARBA00022692"/>
    </source>
</evidence>
<evidence type="ECO:0000256" key="6">
    <source>
        <dbReference type="SAM" id="Phobius"/>
    </source>
</evidence>
<accession>A0A520LLG1</accession>
<dbReference type="GO" id="GO:0016020">
    <property type="term" value="C:membrane"/>
    <property type="evidence" value="ECO:0007669"/>
    <property type="project" value="UniProtKB-SubCell"/>
</dbReference>
<feature type="transmembrane region" description="Helical" evidence="6">
    <location>
        <begin position="27"/>
        <end position="49"/>
    </location>
</feature>
<keyword evidence="4 6" id="KW-1133">Transmembrane helix</keyword>
<reference evidence="7 8" key="1">
    <citation type="submission" date="2019-02" db="EMBL/GenBank/DDBJ databases">
        <title>Prokaryotic population dynamics and viral predation in marine succession experiment using metagenomics: the confinement effect.</title>
        <authorList>
            <person name="Haro-Moreno J.M."/>
            <person name="Rodriguez-Valera F."/>
            <person name="Lopez-Perez M."/>
        </authorList>
    </citation>
    <scope>NUCLEOTIDE SEQUENCE [LARGE SCALE GENOMIC DNA]</scope>
    <source>
        <strain evidence="7">MED-G169</strain>
    </source>
</reference>
<proteinExistence type="inferred from homology"/>
<evidence type="ECO:0000313" key="8">
    <source>
        <dbReference type="Proteomes" id="UP000318148"/>
    </source>
</evidence>
<feature type="transmembrane region" description="Helical" evidence="6">
    <location>
        <begin position="129"/>
        <end position="160"/>
    </location>
</feature>
<evidence type="ECO:0000256" key="1">
    <source>
        <dbReference type="ARBA" id="ARBA00004141"/>
    </source>
</evidence>
<sequence length="338" mass="36408">MTSDYSKLSKYLIVGASFTIVVSGLKIAAPIFVPFLLAIFISILVSPVLKLLKSKGLSNGIAILIIIALIGLVGLFIGSILGASVADFRQDLPEYSSKLSLISMQIQQGLANIGLVIDKDQWSESFNPSILLAAVGSSLTSFGGVLTNSFLILLTVVFILTENITFSEKLKNATGNKDGQLWLENFATSVHSYIAIKGFVSLLTGFLVFVLLKLIGVEYAVLWSVTAVLLNFIPTVGSIIAAVPPVLLSLVQLSVADSIFVLLGYLVINLFVGNYIEPRWMGKGLNLSPFVVFVSLVFWGWILGPVGMLLSIPLTILVKIGLETQEETKWIAVLLGDK</sequence>
<evidence type="ECO:0000313" key="7">
    <source>
        <dbReference type="EMBL" id="RZO05269.1"/>
    </source>
</evidence>
<dbReference type="Pfam" id="PF01594">
    <property type="entry name" value="AI-2E_transport"/>
    <property type="match status" value="1"/>
</dbReference>
<dbReference type="Proteomes" id="UP000318148">
    <property type="component" value="Unassembled WGS sequence"/>
</dbReference>
<dbReference type="AlphaFoldDB" id="A0A520LLG1"/>
<feature type="transmembrane region" description="Helical" evidence="6">
    <location>
        <begin position="190"/>
        <end position="212"/>
    </location>
</feature>
<evidence type="ECO:0000256" key="2">
    <source>
        <dbReference type="ARBA" id="ARBA00009773"/>
    </source>
</evidence>
<evidence type="ECO:0000256" key="5">
    <source>
        <dbReference type="ARBA" id="ARBA00023136"/>
    </source>
</evidence>
<feature type="transmembrane region" description="Helical" evidence="6">
    <location>
        <begin position="61"/>
        <end position="86"/>
    </location>
</feature>
<feature type="transmembrane region" description="Helical" evidence="6">
    <location>
        <begin position="219"/>
        <end position="243"/>
    </location>
</feature>
<comment type="similarity">
    <text evidence="2">Belongs to the autoinducer-2 exporter (AI-2E) (TC 2.A.86) family.</text>
</comment>
<comment type="caution">
    <text evidence="7">The sequence shown here is derived from an EMBL/GenBank/DDBJ whole genome shotgun (WGS) entry which is preliminary data.</text>
</comment>
<organism evidence="7 8">
    <name type="scientific">SAR92 clade bacterium</name>
    <dbReference type="NCBI Taxonomy" id="2315479"/>
    <lineage>
        <taxon>Bacteria</taxon>
        <taxon>Pseudomonadati</taxon>
        <taxon>Pseudomonadota</taxon>
        <taxon>Gammaproteobacteria</taxon>
        <taxon>Cellvibrionales</taxon>
        <taxon>Porticoccaceae</taxon>
        <taxon>SAR92 clade</taxon>
    </lineage>
</organism>
<evidence type="ECO:0000256" key="4">
    <source>
        <dbReference type="ARBA" id="ARBA00022989"/>
    </source>
</evidence>
<keyword evidence="3 6" id="KW-0812">Transmembrane</keyword>
<feature type="transmembrane region" description="Helical" evidence="6">
    <location>
        <begin position="249"/>
        <end position="272"/>
    </location>
</feature>
<feature type="transmembrane region" description="Helical" evidence="6">
    <location>
        <begin position="284"/>
        <end position="304"/>
    </location>
</feature>
<name>A0A520LLG1_9GAMM</name>